<protein>
    <submittedName>
        <fullName evidence="1">Uncharacterized protein</fullName>
    </submittedName>
</protein>
<keyword evidence="2" id="KW-1185">Reference proteome</keyword>
<name>A0A1M5J061_9BACT</name>
<evidence type="ECO:0000313" key="1">
    <source>
        <dbReference type="EMBL" id="SHG33946.1"/>
    </source>
</evidence>
<gene>
    <name evidence="1" type="ORF">SAMN05443144_12530</name>
</gene>
<dbReference type="EMBL" id="FQUS01000025">
    <property type="protein sequence ID" value="SHG33946.1"/>
    <property type="molecule type" value="Genomic_DNA"/>
</dbReference>
<evidence type="ECO:0000313" key="2">
    <source>
        <dbReference type="Proteomes" id="UP000184041"/>
    </source>
</evidence>
<dbReference type="Proteomes" id="UP000184041">
    <property type="component" value="Unassembled WGS sequence"/>
</dbReference>
<organism evidence="1 2">
    <name type="scientific">Fodinibius roseus</name>
    <dbReference type="NCBI Taxonomy" id="1194090"/>
    <lineage>
        <taxon>Bacteria</taxon>
        <taxon>Pseudomonadati</taxon>
        <taxon>Balneolota</taxon>
        <taxon>Balneolia</taxon>
        <taxon>Balneolales</taxon>
        <taxon>Balneolaceae</taxon>
        <taxon>Fodinibius</taxon>
    </lineage>
</organism>
<reference evidence="1 2" key="1">
    <citation type="submission" date="2016-11" db="EMBL/GenBank/DDBJ databases">
        <authorList>
            <person name="Jaros S."/>
            <person name="Januszkiewicz K."/>
            <person name="Wedrychowicz H."/>
        </authorList>
    </citation>
    <scope>NUCLEOTIDE SEQUENCE [LARGE SCALE GENOMIC DNA]</scope>
    <source>
        <strain evidence="1 2">DSM 21986</strain>
    </source>
</reference>
<sequence>MTEYLESILNAFHDLLFVFTPDGKIILQPTTRTS</sequence>
<proteinExistence type="predicted"/>
<accession>A0A1M5J061</accession>
<dbReference type="AlphaFoldDB" id="A0A1M5J061"/>